<evidence type="ECO:0008006" key="5">
    <source>
        <dbReference type="Google" id="ProtNLM"/>
    </source>
</evidence>
<sequence length="137" mass="14056">MARGPTQLRYVDLISLVASVTLASSALTLIEEASINDPDPEATISSSEEEPEVAGVFAVGRLDDPDAVGEVVVGVVVVGVGVEGAGVVLVALLAGAGVASSSSFQNVQSKADTLIRLTTRTKRARVNLGRVILMKVV</sequence>
<comment type="caution">
    <text evidence="3">The sequence shown here is derived from an EMBL/GenBank/DDBJ whole genome shotgun (WGS) entry which is preliminary data.</text>
</comment>
<keyword evidence="1" id="KW-1133">Transmembrane helix</keyword>
<feature type="transmembrane region" description="Helical" evidence="1">
    <location>
        <begin position="12"/>
        <end position="30"/>
    </location>
</feature>
<dbReference type="Proteomes" id="UP000028582">
    <property type="component" value="Unassembled WGS sequence"/>
</dbReference>
<evidence type="ECO:0000313" key="4">
    <source>
        <dbReference type="Proteomes" id="UP000028582"/>
    </source>
</evidence>
<dbReference type="EMBL" id="ANJA01003302">
    <property type="protein sequence ID" value="ETO64233.1"/>
    <property type="molecule type" value="Genomic_DNA"/>
</dbReference>
<gene>
    <name evidence="3" type="ORF">F444_18186</name>
</gene>
<proteinExistence type="predicted"/>
<keyword evidence="1" id="KW-0812">Transmembrane</keyword>
<reference evidence="3 4" key="1">
    <citation type="submission" date="2013-11" db="EMBL/GenBank/DDBJ databases">
        <title>The Genome Sequence of Phytophthora parasitica P1976.</title>
        <authorList>
            <consortium name="The Broad Institute Genomics Platform"/>
            <person name="Russ C."/>
            <person name="Tyler B."/>
            <person name="Panabieres F."/>
            <person name="Shan W."/>
            <person name="Tripathy S."/>
            <person name="Grunwald N."/>
            <person name="Machado M."/>
            <person name="Johnson C.S."/>
            <person name="Walker B."/>
            <person name="Young S."/>
            <person name="Zeng Q."/>
            <person name="Gargeya S."/>
            <person name="Fitzgerald M."/>
            <person name="Haas B."/>
            <person name="Abouelleil A."/>
            <person name="Allen A.W."/>
            <person name="Alvarado L."/>
            <person name="Arachchi H.M."/>
            <person name="Berlin A.M."/>
            <person name="Chapman S.B."/>
            <person name="Gainer-Dewar J."/>
            <person name="Goldberg J."/>
            <person name="Griggs A."/>
            <person name="Gujja S."/>
            <person name="Hansen M."/>
            <person name="Howarth C."/>
            <person name="Imamovic A."/>
            <person name="Ireland A."/>
            <person name="Larimer J."/>
            <person name="McCowan C."/>
            <person name="Murphy C."/>
            <person name="Pearson M."/>
            <person name="Poon T.W."/>
            <person name="Priest M."/>
            <person name="Roberts A."/>
            <person name="Saif S."/>
            <person name="Shea T."/>
            <person name="Sisk P."/>
            <person name="Sykes S."/>
            <person name="Wortman J."/>
            <person name="Nusbaum C."/>
            <person name="Birren B."/>
        </authorList>
    </citation>
    <scope>NUCLEOTIDE SEQUENCE [LARGE SCALE GENOMIC DNA]</scope>
    <source>
        <strain evidence="3 4">P1976</strain>
    </source>
</reference>
<name>A0A080ZC72_PHYNI</name>
<dbReference type="AlphaFoldDB" id="A0A080ZC72"/>
<keyword evidence="2" id="KW-0732">Signal</keyword>
<evidence type="ECO:0000256" key="1">
    <source>
        <dbReference type="SAM" id="Phobius"/>
    </source>
</evidence>
<keyword evidence="1" id="KW-0472">Membrane</keyword>
<organism evidence="3 4">
    <name type="scientific">Phytophthora nicotianae P1976</name>
    <dbReference type="NCBI Taxonomy" id="1317066"/>
    <lineage>
        <taxon>Eukaryota</taxon>
        <taxon>Sar</taxon>
        <taxon>Stramenopiles</taxon>
        <taxon>Oomycota</taxon>
        <taxon>Peronosporomycetes</taxon>
        <taxon>Peronosporales</taxon>
        <taxon>Peronosporaceae</taxon>
        <taxon>Phytophthora</taxon>
    </lineage>
</organism>
<evidence type="ECO:0000256" key="2">
    <source>
        <dbReference type="SAM" id="SignalP"/>
    </source>
</evidence>
<feature type="signal peptide" evidence="2">
    <location>
        <begin position="1"/>
        <end position="23"/>
    </location>
</feature>
<feature type="transmembrane region" description="Helical" evidence="1">
    <location>
        <begin position="71"/>
        <end position="94"/>
    </location>
</feature>
<protein>
    <recommendedName>
        <fullName evidence="5">RxLR effector protein</fullName>
    </recommendedName>
</protein>
<evidence type="ECO:0000313" key="3">
    <source>
        <dbReference type="EMBL" id="ETO64233.1"/>
    </source>
</evidence>
<feature type="chain" id="PRO_5001752874" description="RxLR effector protein" evidence="2">
    <location>
        <begin position="24"/>
        <end position="137"/>
    </location>
</feature>
<accession>A0A080ZC72</accession>